<dbReference type="InterPro" id="IPR038078">
    <property type="entry name" value="PhoU-like_sf"/>
</dbReference>
<dbReference type="NCBIfam" id="TIGR02135">
    <property type="entry name" value="phoU_full"/>
    <property type="match status" value="1"/>
</dbReference>
<feature type="domain" description="PhoU" evidence="8">
    <location>
        <begin position="21"/>
        <end position="105"/>
    </location>
</feature>
<comment type="caution">
    <text evidence="9">The sequence shown here is derived from an EMBL/GenBank/DDBJ whole genome shotgun (WGS) entry which is preliminary data.</text>
</comment>
<dbReference type="InterPro" id="IPR028366">
    <property type="entry name" value="PhoU"/>
</dbReference>
<dbReference type="Proteomes" id="UP000076510">
    <property type="component" value="Unassembled WGS sequence"/>
</dbReference>
<keyword evidence="6 7" id="KW-0592">Phosphate transport</keyword>
<evidence type="ECO:0000256" key="1">
    <source>
        <dbReference type="ARBA" id="ARBA00004496"/>
    </source>
</evidence>
<sequence length="219" mass="24615">MVSRSNFDLNLKELKDKLFAMAAEASQSLHASIEALKTQDIEKAKEIIAHDKEINRMDNSINQQAILLIAKESPVATDLRKIISALRISSEIERIGDLATNIAKSTLHIGDQKLIKPIEEIPKMLGIAEEMLEGALEAFREEDAALAKKVADRDDQVDEMYGKLVAELMTYIPNYPNEISQITQLAFTCRYIERVGDHVTNICENVIFLVTGERFDLNN</sequence>
<dbReference type="GO" id="GO:0005737">
    <property type="term" value="C:cytoplasm"/>
    <property type="evidence" value="ECO:0007669"/>
    <property type="project" value="UniProtKB-SubCell"/>
</dbReference>
<comment type="function">
    <text evidence="7">Plays a role in the regulation of phosphate uptake.</text>
</comment>
<dbReference type="GO" id="GO:0045936">
    <property type="term" value="P:negative regulation of phosphate metabolic process"/>
    <property type="evidence" value="ECO:0007669"/>
    <property type="project" value="InterPro"/>
</dbReference>
<gene>
    <name evidence="9" type="ORF">AV649_06390</name>
</gene>
<dbReference type="GO" id="GO:0030643">
    <property type="term" value="P:intracellular phosphate ion homeostasis"/>
    <property type="evidence" value="ECO:0007669"/>
    <property type="project" value="InterPro"/>
</dbReference>
<dbReference type="OrthoDB" id="9814256at2"/>
<proteinExistence type="inferred from homology"/>
<evidence type="ECO:0000313" key="9">
    <source>
        <dbReference type="EMBL" id="KZE45792.1"/>
    </source>
</evidence>
<evidence type="ECO:0000256" key="4">
    <source>
        <dbReference type="ARBA" id="ARBA00022448"/>
    </source>
</evidence>
<comment type="subcellular location">
    <subcellularLocation>
        <location evidence="1 7">Cytoplasm</location>
    </subcellularLocation>
</comment>
<evidence type="ECO:0000256" key="2">
    <source>
        <dbReference type="ARBA" id="ARBA00008107"/>
    </source>
</evidence>
<evidence type="ECO:0000256" key="3">
    <source>
        <dbReference type="ARBA" id="ARBA00011738"/>
    </source>
</evidence>
<evidence type="ECO:0000256" key="5">
    <source>
        <dbReference type="ARBA" id="ARBA00022490"/>
    </source>
</evidence>
<dbReference type="FunFam" id="1.20.58.220:FF:000004">
    <property type="entry name" value="Phosphate-specific transport system accessory protein PhoU"/>
    <property type="match status" value="1"/>
</dbReference>
<dbReference type="EMBL" id="LQQY01000034">
    <property type="protein sequence ID" value="KZE45792.1"/>
    <property type="molecule type" value="Genomic_DNA"/>
</dbReference>
<keyword evidence="5 7" id="KW-0963">Cytoplasm</keyword>
<name>A0A0J5VIU2_9BACI</name>
<feature type="domain" description="PhoU" evidence="8">
    <location>
        <begin position="121"/>
        <end position="206"/>
    </location>
</feature>
<dbReference type="RefSeq" id="WP_048006098.1">
    <property type="nucleotide sequence ID" value="NZ_CAXQIX010000042.1"/>
</dbReference>
<dbReference type="Gene3D" id="1.20.58.220">
    <property type="entry name" value="Phosphate transport system protein phou homolog 2, domain 2"/>
    <property type="match status" value="1"/>
</dbReference>
<evidence type="ECO:0000256" key="6">
    <source>
        <dbReference type="ARBA" id="ARBA00022592"/>
    </source>
</evidence>
<dbReference type="SUPFAM" id="SSF109755">
    <property type="entry name" value="PhoU-like"/>
    <property type="match status" value="1"/>
</dbReference>
<dbReference type="InterPro" id="IPR026022">
    <property type="entry name" value="PhoU_dom"/>
</dbReference>
<evidence type="ECO:0000313" key="10">
    <source>
        <dbReference type="Proteomes" id="UP000076510"/>
    </source>
</evidence>
<dbReference type="GO" id="GO:0006817">
    <property type="term" value="P:phosphate ion transport"/>
    <property type="evidence" value="ECO:0007669"/>
    <property type="project" value="UniProtKB-KW"/>
</dbReference>
<accession>A0A0J5VIU2</accession>
<dbReference type="AlphaFoldDB" id="A0A0J5VIU2"/>
<dbReference type="Pfam" id="PF01895">
    <property type="entry name" value="PhoU"/>
    <property type="match status" value="2"/>
</dbReference>
<dbReference type="PIRSF" id="PIRSF003107">
    <property type="entry name" value="PhoU"/>
    <property type="match status" value="1"/>
</dbReference>
<dbReference type="PATRIC" id="fig|189381.10.peg.3092"/>
<dbReference type="PANTHER" id="PTHR42930">
    <property type="entry name" value="PHOSPHATE-SPECIFIC TRANSPORT SYSTEM ACCESSORY PROTEIN PHOU"/>
    <property type="match status" value="1"/>
</dbReference>
<comment type="similarity">
    <text evidence="2 7">Belongs to the PhoU family.</text>
</comment>
<organism evidence="9 10">
    <name type="scientific">Rossellomorea marisflavi</name>
    <dbReference type="NCBI Taxonomy" id="189381"/>
    <lineage>
        <taxon>Bacteria</taxon>
        <taxon>Bacillati</taxon>
        <taxon>Bacillota</taxon>
        <taxon>Bacilli</taxon>
        <taxon>Bacillales</taxon>
        <taxon>Bacillaceae</taxon>
        <taxon>Rossellomorea</taxon>
    </lineage>
</organism>
<keyword evidence="4 7" id="KW-0813">Transport</keyword>
<evidence type="ECO:0000259" key="8">
    <source>
        <dbReference type="Pfam" id="PF01895"/>
    </source>
</evidence>
<comment type="subunit">
    <text evidence="3 7">Homodimer.</text>
</comment>
<reference evidence="10" key="1">
    <citation type="submission" date="2016-01" db="EMBL/GenBank/DDBJ databases">
        <title>Whole genome sequencing of Bhargavaea cecembensis T14.</title>
        <authorList>
            <person name="Hong K.W."/>
        </authorList>
    </citation>
    <scope>NUCLEOTIDE SEQUENCE [LARGE SCALE GENOMIC DNA]</scope>
    <source>
        <strain evidence="10">M19</strain>
    </source>
</reference>
<evidence type="ECO:0000256" key="7">
    <source>
        <dbReference type="PIRNR" id="PIRNR003107"/>
    </source>
</evidence>
<protein>
    <recommendedName>
        <fullName evidence="7">Phosphate-specific transport system accessory protein PhoU</fullName>
    </recommendedName>
</protein>
<dbReference type="PANTHER" id="PTHR42930:SF3">
    <property type="entry name" value="PHOSPHATE-SPECIFIC TRANSPORT SYSTEM ACCESSORY PROTEIN PHOU"/>
    <property type="match status" value="1"/>
</dbReference>